<dbReference type="EMBL" id="QXED01000009">
    <property type="protein sequence ID" value="RIV18997.1"/>
    <property type="molecule type" value="Genomic_DNA"/>
</dbReference>
<dbReference type="InterPro" id="IPR046860">
    <property type="entry name" value="SnoaL_5"/>
</dbReference>
<dbReference type="Gene3D" id="3.10.450.50">
    <property type="match status" value="1"/>
</dbReference>
<reference evidence="2 3" key="1">
    <citation type="submission" date="2018-08" db="EMBL/GenBank/DDBJ databases">
        <title>Fibrisoma montanum sp. nov., isolated from Danxia mountain soil.</title>
        <authorList>
            <person name="Huang Y."/>
        </authorList>
    </citation>
    <scope>NUCLEOTIDE SEQUENCE [LARGE SCALE GENOMIC DNA]</scope>
    <source>
        <strain evidence="2 3">HYT19</strain>
    </source>
</reference>
<dbReference type="SUPFAM" id="SSF54427">
    <property type="entry name" value="NTF2-like"/>
    <property type="match status" value="1"/>
</dbReference>
<dbReference type="AlphaFoldDB" id="A0A418M088"/>
<dbReference type="OrthoDB" id="336094at2"/>
<evidence type="ECO:0000313" key="3">
    <source>
        <dbReference type="Proteomes" id="UP000283523"/>
    </source>
</evidence>
<evidence type="ECO:0000313" key="2">
    <source>
        <dbReference type="EMBL" id="RIV18997.1"/>
    </source>
</evidence>
<dbReference type="RefSeq" id="WP_119670709.1">
    <property type="nucleotide sequence ID" value="NZ_QXED01000009.1"/>
</dbReference>
<dbReference type="Pfam" id="PF20409">
    <property type="entry name" value="SnoaL_5"/>
    <property type="match status" value="1"/>
</dbReference>
<dbReference type="InterPro" id="IPR032710">
    <property type="entry name" value="NTF2-like_dom_sf"/>
</dbReference>
<sequence>MTTQEVAKRYVELAKIGELHTIQQELYSSDAISIEPENNSQLPLRAEGLSAMQEKEQYFYQNIVEEMHGGFCSEPVVSTYYFACAMGMDVTIKGQARRVKEQIGIFEVRDGKIVSEQFFYDDFK</sequence>
<evidence type="ECO:0000259" key="1">
    <source>
        <dbReference type="Pfam" id="PF20409"/>
    </source>
</evidence>
<keyword evidence="3" id="KW-1185">Reference proteome</keyword>
<gene>
    <name evidence="2" type="ORF">DYU11_26215</name>
</gene>
<comment type="caution">
    <text evidence="2">The sequence shown here is derived from an EMBL/GenBank/DDBJ whole genome shotgun (WGS) entry which is preliminary data.</text>
</comment>
<name>A0A418M088_9BACT</name>
<organism evidence="2 3">
    <name type="scientific">Fibrisoma montanum</name>
    <dbReference type="NCBI Taxonomy" id="2305895"/>
    <lineage>
        <taxon>Bacteria</taxon>
        <taxon>Pseudomonadati</taxon>
        <taxon>Bacteroidota</taxon>
        <taxon>Cytophagia</taxon>
        <taxon>Cytophagales</taxon>
        <taxon>Spirosomataceae</taxon>
        <taxon>Fibrisoma</taxon>
    </lineage>
</organism>
<accession>A0A418M088</accession>
<feature type="domain" description="SnoaL-like" evidence="1">
    <location>
        <begin position="1"/>
        <end position="120"/>
    </location>
</feature>
<protein>
    <submittedName>
        <fullName evidence="2">Nuclear transport factor 2 family protein</fullName>
    </submittedName>
</protein>
<dbReference type="Proteomes" id="UP000283523">
    <property type="component" value="Unassembled WGS sequence"/>
</dbReference>
<proteinExistence type="predicted"/>